<dbReference type="RefSeq" id="WP_060701559.1">
    <property type="nucleotide sequence ID" value="NZ_CP012750.1"/>
</dbReference>
<dbReference type="EMBL" id="CP102487">
    <property type="protein sequence ID" value="UUX60552.1"/>
    <property type="molecule type" value="Genomic_DNA"/>
</dbReference>
<proteinExistence type="predicted"/>
<accession>A0AA95BTU7</accession>
<protein>
    <submittedName>
        <fullName evidence="1">Uncharacterized protein</fullName>
    </submittedName>
</protein>
<reference evidence="1" key="1">
    <citation type="journal article" date="2022" name="Pest Manag. Sci.">
        <title>Glutamicibacter halophytocola-mediated host fitness of potato tuber moth on Solanaceae crops.</title>
        <authorList>
            <person name="Wang W."/>
            <person name="Xiao G."/>
            <person name="Du G."/>
            <person name="Chang L."/>
            <person name="Yang Y."/>
            <person name="Ye J."/>
            <person name="Chen B."/>
        </authorList>
    </citation>
    <scope>NUCLEOTIDE SEQUENCE</scope>
    <source>
        <strain evidence="1">S2</strain>
    </source>
</reference>
<sequence length="200" mass="22573">MDSALVSQIILAFATLLASLGGYVLAGINERRRDERTLKGEMAMRRRDSVAKLENERRALQRETLMELQDALQRVARLTGKTMHFDHMQARDEKYTQLPEGLSEEMLQAEVSASRYAERVLDPQVRSAVKRFMDLSKRLSMLPTDLQGLSGEALENHANEKLLKFGHGYNSMAEVLGEALRREIDWQPVGVGSDSQKNLG</sequence>
<gene>
    <name evidence="1" type="ORF">NUH22_08110</name>
</gene>
<dbReference type="Proteomes" id="UP001060018">
    <property type="component" value="Chromosome"/>
</dbReference>
<organism evidence="1 2">
    <name type="scientific">Glutamicibacter halophytocola</name>
    <dbReference type="NCBI Taxonomy" id="1933880"/>
    <lineage>
        <taxon>Bacteria</taxon>
        <taxon>Bacillati</taxon>
        <taxon>Actinomycetota</taxon>
        <taxon>Actinomycetes</taxon>
        <taxon>Micrococcales</taxon>
        <taxon>Micrococcaceae</taxon>
        <taxon>Glutamicibacter</taxon>
    </lineage>
</organism>
<dbReference type="AlphaFoldDB" id="A0AA95BTU7"/>
<evidence type="ECO:0000313" key="2">
    <source>
        <dbReference type="Proteomes" id="UP001060018"/>
    </source>
</evidence>
<dbReference type="KEGG" id="gar:AOZ07_08240"/>
<name>A0AA95BTU7_9MICC</name>
<evidence type="ECO:0000313" key="1">
    <source>
        <dbReference type="EMBL" id="UUX60552.1"/>
    </source>
</evidence>